<dbReference type="InterPro" id="IPR012347">
    <property type="entry name" value="Ferritin-like"/>
</dbReference>
<dbReference type="Proteomes" id="UP000195569">
    <property type="component" value="Unassembled WGS sequence"/>
</dbReference>
<feature type="signal peptide" evidence="1">
    <location>
        <begin position="1"/>
        <end position="20"/>
    </location>
</feature>
<dbReference type="PANTHER" id="PTHR38593:SF1">
    <property type="entry name" value="BLR2558 PROTEIN"/>
    <property type="match status" value="1"/>
</dbReference>
<gene>
    <name evidence="3" type="ORF">BN2476_300263</name>
</gene>
<organism evidence="3 4">
    <name type="scientific">Paraburkholderia piptadeniae</name>
    <dbReference type="NCBI Taxonomy" id="1701573"/>
    <lineage>
        <taxon>Bacteria</taxon>
        <taxon>Pseudomonadati</taxon>
        <taxon>Pseudomonadota</taxon>
        <taxon>Betaproteobacteria</taxon>
        <taxon>Burkholderiales</taxon>
        <taxon>Burkholderiaceae</taxon>
        <taxon>Paraburkholderia</taxon>
    </lineage>
</organism>
<name>A0A1N7S3I8_9BURK</name>
<evidence type="ECO:0000313" key="3">
    <source>
        <dbReference type="EMBL" id="SIT41927.1"/>
    </source>
</evidence>
<dbReference type="PANTHER" id="PTHR38593">
    <property type="entry name" value="BLR2558 PROTEIN"/>
    <property type="match status" value="1"/>
</dbReference>
<comment type="caution">
    <text evidence="3">The sequence shown here is derived from an EMBL/GenBank/DDBJ whole genome shotgun (WGS) entry which is preliminary data.</text>
</comment>
<sequence length="175" mass="18707">MKSTRWLLSALALTSACAWAQGSGPTDPQIAAIVVAANQADIDAGKLAESKTNSKDVKAFAQQMVKDHTGVNKAAVDLVQKLGVKPEANPTSDSLKQGGETNIANLKTLQGAKFDRAYIDHEVTYHQDVIDALDKTLIPSAQNAELKALLVKVRPAFVAHLEHAKMVRSSLPQAQ</sequence>
<dbReference type="PROSITE" id="PS51257">
    <property type="entry name" value="PROKAR_LIPOPROTEIN"/>
    <property type="match status" value="1"/>
</dbReference>
<evidence type="ECO:0000259" key="2">
    <source>
        <dbReference type="Pfam" id="PF13628"/>
    </source>
</evidence>
<keyword evidence="1" id="KW-0732">Signal</keyword>
<evidence type="ECO:0000313" key="4">
    <source>
        <dbReference type="Proteomes" id="UP000195569"/>
    </source>
</evidence>
<dbReference type="OrthoDB" id="118677at2"/>
<reference evidence="3" key="1">
    <citation type="submission" date="2016-12" db="EMBL/GenBank/DDBJ databases">
        <authorList>
            <person name="Moulin L."/>
        </authorList>
    </citation>
    <scope>NUCLEOTIDE SEQUENCE [LARGE SCALE GENOMIC DNA]</scope>
    <source>
        <strain evidence="3">STM 7183</strain>
    </source>
</reference>
<accession>A0A1N7S3I8</accession>
<evidence type="ECO:0000256" key="1">
    <source>
        <dbReference type="SAM" id="SignalP"/>
    </source>
</evidence>
<keyword evidence="4" id="KW-1185">Reference proteome</keyword>
<protein>
    <submittedName>
        <fullName evidence="3">Outer membrane-like protein</fullName>
    </submittedName>
</protein>
<dbReference type="EMBL" id="CYGY02000030">
    <property type="protein sequence ID" value="SIT41927.1"/>
    <property type="molecule type" value="Genomic_DNA"/>
</dbReference>
<dbReference type="AlphaFoldDB" id="A0A1N7S3I8"/>
<dbReference type="Gene3D" id="1.20.1260.10">
    <property type="match status" value="1"/>
</dbReference>
<feature type="domain" description="DUF4142" evidence="2">
    <location>
        <begin position="26"/>
        <end position="166"/>
    </location>
</feature>
<dbReference type="RefSeq" id="WP_087735100.1">
    <property type="nucleotide sequence ID" value="NZ_CYGY02000030.1"/>
</dbReference>
<dbReference type="Pfam" id="PF13628">
    <property type="entry name" value="DUF4142"/>
    <property type="match status" value="1"/>
</dbReference>
<proteinExistence type="predicted"/>
<feature type="chain" id="PRO_5012591387" evidence="1">
    <location>
        <begin position="21"/>
        <end position="175"/>
    </location>
</feature>
<dbReference type="InterPro" id="IPR025419">
    <property type="entry name" value="DUF4142"/>
</dbReference>